<gene>
    <name evidence="1" type="ORF">SDC9_121918</name>
</gene>
<accession>A0A645CDA9</accession>
<reference evidence="1" key="1">
    <citation type="submission" date="2019-08" db="EMBL/GenBank/DDBJ databases">
        <authorList>
            <person name="Kucharzyk K."/>
            <person name="Murdoch R.W."/>
            <person name="Higgins S."/>
            <person name="Loffler F."/>
        </authorList>
    </citation>
    <scope>NUCLEOTIDE SEQUENCE</scope>
</reference>
<dbReference type="EMBL" id="VSSQ01026286">
    <property type="protein sequence ID" value="MPM74929.1"/>
    <property type="molecule type" value="Genomic_DNA"/>
</dbReference>
<sequence length="167" mass="17702">MQKLFDGELGNVPAAADQTGLAIQTLSFRFQNGSRKIYQTITGGFWSDVGTTIGGSLSGEHANRTVGKALVLAEHIADLSSPYTDVSGGNIGILADVAGELSHEALAETHDLIVAFPFRIEVASSLSAAHCEPGQAVLECLLEGKELEDGEVYRRVEPQATLVRTYG</sequence>
<dbReference type="AlphaFoldDB" id="A0A645CDA9"/>
<protein>
    <submittedName>
        <fullName evidence="1">Uncharacterized protein</fullName>
    </submittedName>
</protein>
<comment type="caution">
    <text evidence="1">The sequence shown here is derived from an EMBL/GenBank/DDBJ whole genome shotgun (WGS) entry which is preliminary data.</text>
</comment>
<evidence type="ECO:0000313" key="1">
    <source>
        <dbReference type="EMBL" id="MPM74929.1"/>
    </source>
</evidence>
<name>A0A645CDA9_9ZZZZ</name>
<proteinExistence type="predicted"/>
<organism evidence="1">
    <name type="scientific">bioreactor metagenome</name>
    <dbReference type="NCBI Taxonomy" id="1076179"/>
    <lineage>
        <taxon>unclassified sequences</taxon>
        <taxon>metagenomes</taxon>
        <taxon>ecological metagenomes</taxon>
    </lineage>
</organism>